<dbReference type="EMBL" id="SRYA01000034">
    <property type="protein sequence ID" value="TGY95126.1"/>
    <property type="molecule type" value="Genomic_DNA"/>
</dbReference>
<reference evidence="1" key="1">
    <citation type="submission" date="2019-04" db="EMBL/GenBank/DDBJ databases">
        <title>Microbes associate with the intestines of laboratory mice.</title>
        <authorList>
            <person name="Navarre W."/>
            <person name="Wong E."/>
            <person name="Huang K."/>
            <person name="Tropini C."/>
            <person name="Ng K."/>
            <person name="Yu B."/>
        </authorList>
    </citation>
    <scope>NUCLEOTIDE SEQUENCE</scope>
    <source>
        <strain evidence="1">NM01_1-7b</strain>
    </source>
</reference>
<name>A0AC61RTP1_9FIRM</name>
<sequence length="350" mass="41222">MELGSNFELDISSLHNTENNIFRYLELYHTWYMDSGRSALAVLNQVLTSGIILLPSYICESVVKVYRENFSIVFYKIKRDFTVDTEDLDSKLSENVTAVYLMHYFGQMQDETFLNWLNRNRRQYGFVIIEDTTHSIFTKRRTIGDYCVCSLRKWFPVPDGGVLYSENERMDISFADISAKNPSALLEAMILKKLYIEGKADCNELYRKIFTEEEEKLDKQKEIYRISGLSRSLLKYFSIDDLKEKRRKNYRMLRNALQKCGMELALEGKQMVPLACPVYLNGRDEFRQYLAEHRVYCAVHWPLAGTGLEDHKDAKEMSEQILSLPIDQRYGAEHIRYLTELIRDYVKIRR</sequence>
<gene>
    <name evidence="1" type="ORF">E5329_16300</name>
</gene>
<organism evidence="1 2">
    <name type="scientific">Petralouisia muris</name>
    <dbReference type="NCBI Taxonomy" id="3032872"/>
    <lineage>
        <taxon>Bacteria</taxon>
        <taxon>Bacillati</taxon>
        <taxon>Bacillota</taxon>
        <taxon>Clostridia</taxon>
        <taxon>Lachnospirales</taxon>
        <taxon>Lachnospiraceae</taxon>
        <taxon>Petralouisia</taxon>
    </lineage>
</organism>
<evidence type="ECO:0000313" key="2">
    <source>
        <dbReference type="Proteomes" id="UP000304953"/>
    </source>
</evidence>
<protein>
    <submittedName>
        <fullName evidence="1">DegT/DnrJ/EryC1/StrS aminotransferase family protein</fullName>
    </submittedName>
</protein>
<keyword evidence="1" id="KW-0032">Aminotransferase</keyword>
<proteinExistence type="predicted"/>
<accession>A0AC61RTP1</accession>
<dbReference type="Proteomes" id="UP000304953">
    <property type="component" value="Unassembled WGS sequence"/>
</dbReference>
<keyword evidence="2" id="KW-1185">Reference proteome</keyword>
<comment type="caution">
    <text evidence="1">The sequence shown here is derived from an EMBL/GenBank/DDBJ whole genome shotgun (WGS) entry which is preliminary data.</text>
</comment>
<evidence type="ECO:0000313" key="1">
    <source>
        <dbReference type="EMBL" id="TGY95126.1"/>
    </source>
</evidence>
<keyword evidence="1" id="KW-0808">Transferase</keyword>